<dbReference type="InterPro" id="IPR052192">
    <property type="entry name" value="Insect_Ionotropic_Sensory_Rcpt"/>
</dbReference>
<dbReference type="Pfam" id="PF24576">
    <property type="entry name" value="IR75A_N"/>
    <property type="match status" value="1"/>
</dbReference>
<comment type="subcellular location">
    <subcellularLocation>
        <location evidence="1">Cell membrane</location>
        <topology evidence="1">Multi-pass membrane protein</topology>
    </subcellularLocation>
</comment>
<dbReference type="Gene3D" id="3.40.190.10">
    <property type="entry name" value="Periplasmic binding protein-like II"/>
    <property type="match status" value="2"/>
</dbReference>
<dbReference type="AlphaFoldDB" id="A0A5E4Q687"/>
<gene>
    <name evidence="11" type="ORF">LSINAPIS_LOCUS5355</name>
</gene>
<evidence type="ECO:0000256" key="8">
    <source>
        <dbReference type="SAM" id="MobiDB-lite"/>
    </source>
</evidence>
<keyword evidence="6" id="KW-0675">Receptor</keyword>
<feature type="transmembrane region" description="Helical" evidence="9">
    <location>
        <begin position="749"/>
        <end position="771"/>
    </location>
</feature>
<dbReference type="GO" id="GO:0005886">
    <property type="term" value="C:plasma membrane"/>
    <property type="evidence" value="ECO:0007669"/>
    <property type="project" value="UniProtKB-SubCell"/>
</dbReference>
<keyword evidence="12" id="KW-1185">Reference proteome</keyword>
<evidence type="ECO:0000256" key="5">
    <source>
        <dbReference type="ARBA" id="ARBA00023136"/>
    </source>
</evidence>
<evidence type="ECO:0000256" key="4">
    <source>
        <dbReference type="ARBA" id="ARBA00022989"/>
    </source>
</evidence>
<evidence type="ECO:0000313" key="11">
    <source>
        <dbReference type="EMBL" id="VVC93086.1"/>
    </source>
</evidence>
<sequence length="1008" mass="116279">NVNFHKNRTSTRNRDDIMPHKTKPRYWHTSNSHNYFDPIGNFNIDEVKYLAKKLSDMTINIGSTLQPNRTEYYLQNTLVLLDLACDGSQLLLLDASEQGYLKSPYRWLILTNGTLDKVLISKLDMPLNSDIVFATNLEQNRVLLTEAYKIKPNSSVIYSTRALWQGANTKSNDNNSSKFTRENFNESSSLKIFDAFEMNGRVILNKHGVIRDYREYKVLSRRRYNLRGHYLTMANVITDSNNTRNHLDDRLFLHQDSITKMSYMVVKICFEMLNATERLLYTNTWGYKDKYPDDFYPRTNEGDRLRRDGRFYGSQVCLQRATASVTAEYIHVALHWSCLDGNFCHPLQLNGSSADVLILIIGAVLQQGCTLEPRYAAGRCVTLLLFVALTILYAAYSANIVVLLRAPSSSKLNDPIRKSIYDKKIAPKGKKPHFYTMKEGGLFAFHMELNPGYRLIQETYQEEEKCDLVEIDYINEIDPWVPGQKRSPYNDLFKINENLLKNDFLYFLFVFHQPDQVNLFKELSYNGVRISASYNSNNLQDHNILFLKDLNCPNAEVHFNEHSLKKKMLWELPLLADSDFVLAERLVNTYQLMHKPSPGGPTYSTPKGFFNGTLVDVRQRRELFWRRRDIMGQPLTMANVVQDSNTTIYHLPREDRLLLKHDPITKMCWIHVRTAFSMLNATPRYIFSHRWGYIKNGQWSGMINDLRIGKADLGTNCVPNSKRLEIVVFTDSIGPFEVKFIFRQPPLSYVANIFSLPFSYHVWVAIVLSILLSTLSIYIASRIMLLVVFVTLMALYAAYSANIVVLLQAPSTAIRTLDQLVQSGMTLGAIDTDYNRFVFRMFKDPVRTAVFKKVEPNKQDGHYYNLDEGVKRIRQGLFAYHSMLEPVYRLAQETFLETEKCDLMEIDYMYARYPLVPIYKHSPYLELLRVALKRVKESGIQSALHRRHQVPKPKCTDNVSSFNSVGLLNLRPVVYFMLYGIAASVIILMIEIAVHKISADNKSSSGSK</sequence>
<keyword evidence="7" id="KW-0325">Glycoprotein</keyword>
<feature type="transmembrane region" description="Helical" evidence="9">
    <location>
        <begin position="783"/>
        <end position="807"/>
    </location>
</feature>
<protein>
    <recommendedName>
        <fullName evidence="10">Ionotropic receptor 75a N-terminal domain-containing protein</fullName>
    </recommendedName>
</protein>
<evidence type="ECO:0000259" key="10">
    <source>
        <dbReference type="Pfam" id="PF24576"/>
    </source>
</evidence>
<evidence type="ECO:0000256" key="7">
    <source>
        <dbReference type="ARBA" id="ARBA00023180"/>
    </source>
</evidence>
<feature type="region of interest" description="Disordered" evidence="8">
    <location>
        <begin position="1"/>
        <end position="23"/>
    </location>
</feature>
<keyword evidence="2" id="KW-1003">Cell membrane</keyword>
<accession>A0A5E4Q687</accession>
<proteinExistence type="predicted"/>
<keyword evidence="5 9" id="KW-0472">Membrane</keyword>
<feature type="transmembrane region" description="Helical" evidence="9">
    <location>
        <begin position="973"/>
        <end position="994"/>
    </location>
</feature>
<feature type="compositionally biased region" description="Basic residues" evidence="8">
    <location>
        <begin position="1"/>
        <end position="11"/>
    </location>
</feature>
<evidence type="ECO:0000256" key="3">
    <source>
        <dbReference type="ARBA" id="ARBA00022692"/>
    </source>
</evidence>
<evidence type="ECO:0000313" key="12">
    <source>
        <dbReference type="Proteomes" id="UP000324832"/>
    </source>
</evidence>
<dbReference type="InterPro" id="IPR057074">
    <property type="entry name" value="IR75A_N"/>
</dbReference>
<organism evidence="11 12">
    <name type="scientific">Leptidea sinapis</name>
    <dbReference type="NCBI Taxonomy" id="189913"/>
    <lineage>
        <taxon>Eukaryota</taxon>
        <taxon>Metazoa</taxon>
        <taxon>Ecdysozoa</taxon>
        <taxon>Arthropoda</taxon>
        <taxon>Hexapoda</taxon>
        <taxon>Insecta</taxon>
        <taxon>Pterygota</taxon>
        <taxon>Neoptera</taxon>
        <taxon>Endopterygota</taxon>
        <taxon>Lepidoptera</taxon>
        <taxon>Glossata</taxon>
        <taxon>Ditrysia</taxon>
        <taxon>Papilionoidea</taxon>
        <taxon>Pieridae</taxon>
        <taxon>Dismorphiinae</taxon>
        <taxon>Leptidea</taxon>
    </lineage>
</organism>
<dbReference type="Gene3D" id="1.10.287.70">
    <property type="match status" value="1"/>
</dbReference>
<keyword evidence="3 9" id="KW-0812">Transmembrane</keyword>
<dbReference type="SUPFAM" id="SSF53850">
    <property type="entry name" value="Periplasmic binding protein-like II"/>
    <property type="match status" value="1"/>
</dbReference>
<keyword evidence="4 9" id="KW-1133">Transmembrane helix</keyword>
<dbReference type="EMBL" id="FZQP02001515">
    <property type="protein sequence ID" value="VVC93086.1"/>
    <property type="molecule type" value="Genomic_DNA"/>
</dbReference>
<dbReference type="Proteomes" id="UP000324832">
    <property type="component" value="Unassembled WGS sequence"/>
</dbReference>
<evidence type="ECO:0000256" key="2">
    <source>
        <dbReference type="ARBA" id="ARBA00022475"/>
    </source>
</evidence>
<name>A0A5E4Q687_9NEOP</name>
<evidence type="ECO:0000256" key="6">
    <source>
        <dbReference type="ARBA" id="ARBA00023170"/>
    </source>
</evidence>
<evidence type="ECO:0000256" key="1">
    <source>
        <dbReference type="ARBA" id="ARBA00004651"/>
    </source>
</evidence>
<evidence type="ECO:0000256" key="9">
    <source>
        <dbReference type="SAM" id="Phobius"/>
    </source>
</evidence>
<reference evidence="11 12" key="1">
    <citation type="submission" date="2017-07" db="EMBL/GenBank/DDBJ databases">
        <authorList>
            <person name="Talla V."/>
            <person name="Backstrom N."/>
        </authorList>
    </citation>
    <scope>NUCLEOTIDE SEQUENCE [LARGE SCALE GENOMIC DNA]</scope>
</reference>
<feature type="transmembrane region" description="Helical" evidence="9">
    <location>
        <begin position="383"/>
        <end position="404"/>
    </location>
</feature>
<dbReference type="PANTHER" id="PTHR42643">
    <property type="entry name" value="IONOTROPIC RECEPTOR 20A-RELATED"/>
    <property type="match status" value="1"/>
</dbReference>
<feature type="non-terminal residue" evidence="11">
    <location>
        <position position="1"/>
    </location>
</feature>
<feature type="domain" description="Ionotropic receptor 75a N-terminal" evidence="10">
    <location>
        <begin position="75"/>
        <end position="185"/>
    </location>
</feature>
<dbReference type="PANTHER" id="PTHR42643:SF33">
    <property type="entry name" value="GLUTAMATE RECEPTOR 2-LIKE PROTEIN"/>
    <property type="match status" value="1"/>
</dbReference>